<dbReference type="SUPFAM" id="SSF48208">
    <property type="entry name" value="Six-hairpin glycosidases"/>
    <property type="match status" value="1"/>
</dbReference>
<accession>A0AAV0XW43</accession>
<evidence type="ECO:0000256" key="3">
    <source>
        <dbReference type="ARBA" id="ARBA00012757"/>
    </source>
</evidence>
<reference evidence="7 8" key="1">
    <citation type="submission" date="2023-01" db="EMBL/GenBank/DDBJ databases">
        <authorList>
            <person name="Whitehead M."/>
        </authorList>
    </citation>
    <scope>NUCLEOTIDE SEQUENCE [LARGE SCALE GENOMIC DNA]</scope>
</reference>
<dbReference type="EMBL" id="CARXXK010001085">
    <property type="protein sequence ID" value="CAI6372854.1"/>
    <property type="molecule type" value="Genomic_DNA"/>
</dbReference>
<gene>
    <name evidence="7" type="ORF">MEUPH1_LOCUS26673</name>
</gene>
<dbReference type="GO" id="GO:0005993">
    <property type="term" value="P:trehalose catabolic process"/>
    <property type="evidence" value="ECO:0007669"/>
    <property type="project" value="TreeGrafter"/>
</dbReference>
<comment type="catalytic activity">
    <reaction evidence="1">
        <text>alpha,alpha-trehalose + H2O = alpha-D-glucose + beta-D-glucose</text>
        <dbReference type="Rhea" id="RHEA:32675"/>
        <dbReference type="ChEBI" id="CHEBI:15377"/>
        <dbReference type="ChEBI" id="CHEBI:15903"/>
        <dbReference type="ChEBI" id="CHEBI:16551"/>
        <dbReference type="ChEBI" id="CHEBI:17925"/>
        <dbReference type="EC" id="3.2.1.28"/>
    </reaction>
</comment>
<dbReference type="AlphaFoldDB" id="A0AAV0XW43"/>
<evidence type="ECO:0000256" key="5">
    <source>
        <dbReference type="ARBA" id="ARBA00030473"/>
    </source>
</evidence>
<evidence type="ECO:0000313" key="8">
    <source>
        <dbReference type="Proteomes" id="UP001160148"/>
    </source>
</evidence>
<organism evidence="7 8">
    <name type="scientific">Macrosiphum euphorbiae</name>
    <name type="common">potato aphid</name>
    <dbReference type="NCBI Taxonomy" id="13131"/>
    <lineage>
        <taxon>Eukaryota</taxon>
        <taxon>Metazoa</taxon>
        <taxon>Ecdysozoa</taxon>
        <taxon>Arthropoda</taxon>
        <taxon>Hexapoda</taxon>
        <taxon>Insecta</taxon>
        <taxon>Pterygota</taxon>
        <taxon>Neoptera</taxon>
        <taxon>Paraneoptera</taxon>
        <taxon>Hemiptera</taxon>
        <taxon>Sternorrhyncha</taxon>
        <taxon>Aphidomorpha</taxon>
        <taxon>Aphidoidea</taxon>
        <taxon>Aphididae</taxon>
        <taxon>Macrosiphini</taxon>
        <taxon>Macrosiphum</taxon>
    </lineage>
</organism>
<name>A0AAV0XW43_9HEMI</name>
<proteinExistence type="inferred from homology"/>
<comment type="similarity">
    <text evidence="2">Belongs to the glycosyl hydrolase 37 family.</text>
</comment>
<dbReference type="GO" id="GO:0004555">
    <property type="term" value="F:alpha,alpha-trehalase activity"/>
    <property type="evidence" value="ECO:0007669"/>
    <property type="project" value="UniProtKB-EC"/>
</dbReference>
<sequence>MSLHNTGHKDAQTMASKIAHKWLCTNFVPFYNDTKMYEKYRVDEPGQMGLSSGEYEIQDGFGWTNGIVLELLQLYNSTASLQNWNVTAPLCDKKLKELIILKNKKKKEK</sequence>
<dbReference type="InterPro" id="IPR008928">
    <property type="entry name" value="6-hairpin_glycosidase_sf"/>
</dbReference>
<protein>
    <recommendedName>
        <fullName evidence="4">Trehalase</fullName>
        <ecNumber evidence="3">3.2.1.28</ecNumber>
    </recommendedName>
    <alternativeName>
        <fullName evidence="5">Alpha,alpha-trehalase</fullName>
    </alternativeName>
    <alternativeName>
        <fullName evidence="6">Alpha,alpha-trehalose glucohydrolase</fullName>
    </alternativeName>
</protein>
<evidence type="ECO:0000256" key="6">
    <source>
        <dbReference type="ARBA" id="ARBA00031637"/>
    </source>
</evidence>
<evidence type="ECO:0000256" key="4">
    <source>
        <dbReference type="ARBA" id="ARBA00019905"/>
    </source>
</evidence>
<dbReference type="InterPro" id="IPR001661">
    <property type="entry name" value="Glyco_hydro_37"/>
</dbReference>
<dbReference type="EC" id="3.2.1.28" evidence="3"/>
<dbReference type="Gene3D" id="1.50.10.10">
    <property type="match status" value="1"/>
</dbReference>
<dbReference type="Proteomes" id="UP001160148">
    <property type="component" value="Unassembled WGS sequence"/>
</dbReference>
<dbReference type="PANTHER" id="PTHR23403">
    <property type="entry name" value="TREHALASE"/>
    <property type="match status" value="1"/>
</dbReference>
<evidence type="ECO:0000256" key="1">
    <source>
        <dbReference type="ARBA" id="ARBA00001576"/>
    </source>
</evidence>
<keyword evidence="8" id="KW-1185">Reference proteome</keyword>
<evidence type="ECO:0000256" key="2">
    <source>
        <dbReference type="ARBA" id="ARBA00005615"/>
    </source>
</evidence>
<dbReference type="Pfam" id="PF01204">
    <property type="entry name" value="Trehalase"/>
    <property type="match status" value="1"/>
</dbReference>
<evidence type="ECO:0000313" key="7">
    <source>
        <dbReference type="EMBL" id="CAI6372854.1"/>
    </source>
</evidence>
<dbReference type="InterPro" id="IPR012341">
    <property type="entry name" value="6hp_glycosidase-like_sf"/>
</dbReference>
<dbReference type="PANTHER" id="PTHR23403:SF1">
    <property type="entry name" value="TREHALASE"/>
    <property type="match status" value="1"/>
</dbReference>
<comment type="caution">
    <text evidence="7">The sequence shown here is derived from an EMBL/GenBank/DDBJ whole genome shotgun (WGS) entry which is preliminary data.</text>
</comment>